<evidence type="ECO:0000313" key="11">
    <source>
        <dbReference type="Proteomes" id="UP000199626"/>
    </source>
</evidence>
<gene>
    <name evidence="10" type="ORF">SAMN02927930_00289</name>
</gene>
<evidence type="ECO:0000256" key="3">
    <source>
        <dbReference type="ARBA" id="ARBA00022722"/>
    </source>
</evidence>
<dbReference type="Pfam" id="PF17768">
    <property type="entry name" value="RecJ_OB"/>
    <property type="match status" value="1"/>
</dbReference>
<evidence type="ECO:0000256" key="5">
    <source>
        <dbReference type="ARBA" id="ARBA00022839"/>
    </source>
</evidence>
<dbReference type="InterPro" id="IPR004610">
    <property type="entry name" value="RecJ"/>
</dbReference>
<dbReference type="InterPro" id="IPR038763">
    <property type="entry name" value="DHH_sf"/>
</dbReference>
<dbReference type="Pfam" id="PF01368">
    <property type="entry name" value="DHH"/>
    <property type="match status" value="1"/>
</dbReference>
<feature type="domain" description="RecJ OB" evidence="9">
    <location>
        <begin position="462"/>
        <end position="565"/>
    </location>
</feature>
<evidence type="ECO:0000313" key="10">
    <source>
        <dbReference type="EMBL" id="SDB06470.1"/>
    </source>
</evidence>
<evidence type="ECO:0000256" key="2">
    <source>
        <dbReference type="ARBA" id="ARBA00019841"/>
    </source>
</evidence>
<comment type="similarity">
    <text evidence="1">Belongs to the RecJ family.</text>
</comment>
<proteinExistence type="inferred from homology"/>
<dbReference type="STRING" id="1159017.SAMN02927930_00289"/>
<dbReference type="FunFam" id="3.90.1640.30:FF:000001">
    <property type="entry name" value="Single-stranded-DNA-specific exonuclease RecJ"/>
    <property type="match status" value="1"/>
</dbReference>
<keyword evidence="11" id="KW-1185">Reference proteome</keyword>
<dbReference type="GO" id="GO:0003676">
    <property type="term" value="F:nucleic acid binding"/>
    <property type="evidence" value="ECO:0007669"/>
    <property type="project" value="InterPro"/>
</dbReference>
<dbReference type="GO" id="GO:0006281">
    <property type="term" value="P:DNA repair"/>
    <property type="evidence" value="ECO:0007669"/>
    <property type="project" value="InterPro"/>
</dbReference>
<reference evidence="11" key="1">
    <citation type="submission" date="2016-10" db="EMBL/GenBank/DDBJ databases">
        <authorList>
            <person name="Varghese N."/>
            <person name="Submissions S."/>
        </authorList>
    </citation>
    <scope>NUCLEOTIDE SEQUENCE [LARGE SCALE GENOMIC DNA]</scope>
    <source>
        <strain evidence="11">CGMCC 1.10824</strain>
    </source>
</reference>
<keyword evidence="4" id="KW-0378">Hydrolase</keyword>
<protein>
    <recommendedName>
        <fullName evidence="2">Single-stranded-DNA-specific exonuclease RecJ</fullName>
    </recommendedName>
</protein>
<feature type="domain" description="DDH" evidence="7">
    <location>
        <begin position="73"/>
        <end position="226"/>
    </location>
</feature>
<dbReference type="RefSeq" id="WP_092590987.1">
    <property type="nucleotide sequence ID" value="NZ_FMXN01000001.1"/>
</dbReference>
<dbReference type="InterPro" id="IPR051673">
    <property type="entry name" value="SSDNA_exonuclease_RecJ"/>
</dbReference>
<evidence type="ECO:0000259" key="7">
    <source>
        <dbReference type="Pfam" id="PF01368"/>
    </source>
</evidence>
<dbReference type="GO" id="GO:0006310">
    <property type="term" value="P:DNA recombination"/>
    <property type="evidence" value="ECO:0007669"/>
    <property type="project" value="InterPro"/>
</dbReference>
<dbReference type="InterPro" id="IPR003156">
    <property type="entry name" value="DHHA1_dom"/>
</dbReference>
<evidence type="ECO:0000256" key="6">
    <source>
        <dbReference type="SAM" id="Coils"/>
    </source>
</evidence>
<dbReference type="AlphaFoldDB" id="A0A1G6ADT6"/>
<sequence>MQQIEIERRAMVPVGEWAAGLPPMLAQVLARRGIQSADQLQLTAQQLPHFKLLKGATAAAEVLAQAISQQQVICICGDFDADGATSTALMVSVLRALGAAQVHYLVPNRFADGYGVSPALVAQAQQLGTQVLVTVDSGISCHAGIAAAKAAGMTVIVTDHHLPSAELPTADVIVNPNLPDCEFPSPNIAGVGVAFYVLLALRHCLREQGVAVPNLAQWLDLVAVGTVADVVKLDGVNRILVQQGLQRIRAGACRPGIQALLQVAQRPPQQLQAADLGYAVAPRINAAGRLDDMAAGIECLLATDYHTALRYAEQLDQLNQARRHIEAEMREEAETYVVQLTHEQDQLPAALVLYQPGWHQGVVGIVAGRVKEQCHRPVIAFAESDDGTLKGSARSIPGLHIRDVLERIHGLNPQLMVRFGGHAMAAGLTIRPDQLAEFRTRFVEQVEQWLEPEQLTRTIWSDGELTADYFQLPFVQQLEAFGPWGHGFPEPVFDGEFRIVNQRLVGQQHLKLVLETPQRSVVDAIAFNVDLGQWPDAGVQTIHAAYRLQLNHFRGQTSVQLNLEHLRALR</sequence>
<dbReference type="PANTHER" id="PTHR30255:SF2">
    <property type="entry name" value="SINGLE-STRANDED-DNA-SPECIFIC EXONUCLEASE RECJ"/>
    <property type="match status" value="1"/>
</dbReference>
<dbReference type="Proteomes" id="UP000199626">
    <property type="component" value="Unassembled WGS sequence"/>
</dbReference>
<evidence type="ECO:0000259" key="8">
    <source>
        <dbReference type="Pfam" id="PF02272"/>
    </source>
</evidence>
<feature type="coiled-coil region" evidence="6">
    <location>
        <begin position="308"/>
        <end position="335"/>
    </location>
</feature>
<keyword evidence="3" id="KW-0540">Nuclease</keyword>
<dbReference type="EMBL" id="FMXN01000001">
    <property type="protein sequence ID" value="SDB06470.1"/>
    <property type="molecule type" value="Genomic_DNA"/>
</dbReference>
<dbReference type="GO" id="GO:0008409">
    <property type="term" value="F:5'-3' exonuclease activity"/>
    <property type="evidence" value="ECO:0007669"/>
    <property type="project" value="InterPro"/>
</dbReference>
<feature type="domain" description="DHHA1" evidence="8">
    <location>
        <begin position="350"/>
        <end position="446"/>
    </location>
</feature>
<organism evidence="10 11">
    <name type="scientific">Pseudidiomarina indica</name>
    <dbReference type="NCBI Taxonomy" id="1159017"/>
    <lineage>
        <taxon>Bacteria</taxon>
        <taxon>Pseudomonadati</taxon>
        <taxon>Pseudomonadota</taxon>
        <taxon>Gammaproteobacteria</taxon>
        <taxon>Alteromonadales</taxon>
        <taxon>Idiomarinaceae</taxon>
        <taxon>Pseudidiomarina</taxon>
    </lineage>
</organism>
<dbReference type="PANTHER" id="PTHR30255">
    <property type="entry name" value="SINGLE-STRANDED-DNA-SPECIFIC EXONUCLEASE RECJ"/>
    <property type="match status" value="1"/>
</dbReference>
<dbReference type="Gene3D" id="3.90.1640.30">
    <property type="match status" value="1"/>
</dbReference>
<evidence type="ECO:0000259" key="9">
    <source>
        <dbReference type="Pfam" id="PF17768"/>
    </source>
</evidence>
<dbReference type="Gene3D" id="3.10.310.30">
    <property type="match status" value="1"/>
</dbReference>
<evidence type="ECO:0000256" key="4">
    <source>
        <dbReference type="ARBA" id="ARBA00022801"/>
    </source>
</evidence>
<dbReference type="Pfam" id="PF02272">
    <property type="entry name" value="DHHA1"/>
    <property type="match status" value="1"/>
</dbReference>
<name>A0A1G6ADT6_9GAMM</name>
<evidence type="ECO:0000256" key="1">
    <source>
        <dbReference type="ARBA" id="ARBA00005915"/>
    </source>
</evidence>
<accession>A0A1G6ADT6</accession>
<dbReference type="SUPFAM" id="SSF64182">
    <property type="entry name" value="DHH phosphoesterases"/>
    <property type="match status" value="1"/>
</dbReference>
<keyword evidence="6" id="KW-0175">Coiled coil</keyword>
<keyword evidence="5 10" id="KW-0269">Exonuclease</keyword>
<dbReference type="InterPro" id="IPR001667">
    <property type="entry name" value="DDH_dom"/>
</dbReference>
<dbReference type="NCBIfam" id="TIGR00644">
    <property type="entry name" value="recJ"/>
    <property type="match status" value="1"/>
</dbReference>
<dbReference type="OrthoDB" id="9809852at2"/>
<dbReference type="InterPro" id="IPR041122">
    <property type="entry name" value="RecJ_OB"/>
</dbReference>